<protein>
    <submittedName>
        <fullName evidence="3">Uncharacterized protein</fullName>
    </submittedName>
</protein>
<keyword evidence="4" id="KW-1185">Reference proteome</keyword>
<name>A0AAD6T4Z9_9AGAR</name>
<feature type="compositionally biased region" description="Basic and acidic residues" evidence="2">
    <location>
        <begin position="16"/>
        <end position="26"/>
    </location>
</feature>
<feature type="compositionally biased region" description="Low complexity" evidence="2">
    <location>
        <begin position="172"/>
        <end position="181"/>
    </location>
</feature>
<sequence>MQDNSQDRPFWMFDNSHGRTDIKVESVPEPFSLLSPPSSPSLPLTSNSPLSRRRHTLGSISSPKRVRPYPSLPRETRPHIDDTTTNNTEMATTPAFWASNSRAGSSRANTNNDQRRASEGNQQLVYNSPYVSMPMYSHHRPSDGSDEHRSPSSGSGTSSLTGAMGETHVSSRHSGSPPSRGDPLFNIPMGQPPLQWNAPMAASQSTYPGVAGSMAAGAYMDPQASGHPYYRNSPESLSPPSPFTTPTFVDPFRQPNSANYAPTPTPAYPPSMNPHETEIRRLRKKLRETEQAFERVREQVKILESRSAPTRGGAIPSPLSTPPSTAAFQASWKARTDARIRQFCALNRAGNALCAWHDSRRERRVHPPRMAPNGYLNCGCTYDEALFEESLARHQVGSYLPGDSVRMDPALRNPLLRLLQARYGYKDGDFERDSRTGDWLPGEGPAIWEANIQAGAPNPRRERR</sequence>
<feature type="region of interest" description="Disordered" evidence="2">
    <location>
        <begin position="1"/>
        <end position="186"/>
    </location>
</feature>
<comment type="caution">
    <text evidence="3">The sequence shown here is derived from an EMBL/GenBank/DDBJ whole genome shotgun (WGS) entry which is preliminary data.</text>
</comment>
<feature type="compositionally biased region" description="Basic and acidic residues" evidence="2">
    <location>
        <begin position="140"/>
        <end position="150"/>
    </location>
</feature>
<evidence type="ECO:0000256" key="1">
    <source>
        <dbReference type="SAM" id="Coils"/>
    </source>
</evidence>
<dbReference type="EMBL" id="JARJCM010000025">
    <property type="protein sequence ID" value="KAJ7039889.1"/>
    <property type="molecule type" value="Genomic_DNA"/>
</dbReference>
<gene>
    <name evidence="3" type="ORF">C8F04DRAFT_282105</name>
</gene>
<feature type="coiled-coil region" evidence="1">
    <location>
        <begin position="272"/>
        <end position="306"/>
    </location>
</feature>
<organism evidence="3 4">
    <name type="scientific">Mycena alexandri</name>
    <dbReference type="NCBI Taxonomy" id="1745969"/>
    <lineage>
        <taxon>Eukaryota</taxon>
        <taxon>Fungi</taxon>
        <taxon>Dikarya</taxon>
        <taxon>Basidiomycota</taxon>
        <taxon>Agaricomycotina</taxon>
        <taxon>Agaricomycetes</taxon>
        <taxon>Agaricomycetidae</taxon>
        <taxon>Agaricales</taxon>
        <taxon>Marasmiineae</taxon>
        <taxon>Mycenaceae</taxon>
        <taxon>Mycena</taxon>
    </lineage>
</organism>
<feature type="compositionally biased region" description="Low complexity" evidence="2">
    <location>
        <begin position="27"/>
        <end position="50"/>
    </location>
</feature>
<dbReference type="AlphaFoldDB" id="A0AAD6T4Z9"/>
<proteinExistence type="predicted"/>
<evidence type="ECO:0000313" key="4">
    <source>
        <dbReference type="Proteomes" id="UP001218188"/>
    </source>
</evidence>
<feature type="region of interest" description="Disordered" evidence="2">
    <location>
        <begin position="442"/>
        <end position="464"/>
    </location>
</feature>
<keyword evidence="1" id="KW-0175">Coiled coil</keyword>
<feature type="compositionally biased region" description="Low complexity" evidence="2">
    <location>
        <begin position="151"/>
        <end position="162"/>
    </location>
</feature>
<feature type="compositionally biased region" description="Low complexity" evidence="2">
    <location>
        <begin position="83"/>
        <end position="112"/>
    </location>
</feature>
<reference evidence="3" key="1">
    <citation type="submission" date="2023-03" db="EMBL/GenBank/DDBJ databases">
        <title>Massive genome expansion in bonnet fungi (Mycena s.s.) driven by repeated elements and novel gene families across ecological guilds.</title>
        <authorList>
            <consortium name="Lawrence Berkeley National Laboratory"/>
            <person name="Harder C.B."/>
            <person name="Miyauchi S."/>
            <person name="Viragh M."/>
            <person name="Kuo A."/>
            <person name="Thoen E."/>
            <person name="Andreopoulos B."/>
            <person name="Lu D."/>
            <person name="Skrede I."/>
            <person name="Drula E."/>
            <person name="Henrissat B."/>
            <person name="Morin E."/>
            <person name="Kohler A."/>
            <person name="Barry K."/>
            <person name="LaButti K."/>
            <person name="Morin E."/>
            <person name="Salamov A."/>
            <person name="Lipzen A."/>
            <person name="Mereny Z."/>
            <person name="Hegedus B."/>
            <person name="Baldrian P."/>
            <person name="Stursova M."/>
            <person name="Weitz H."/>
            <person name="Taylor A."/>
            <person name="Grigoriev I.V."/>
            <person name="Nagy L.G."/>
            <person name="Martin F."/>
            <person name="Kauserud H."/>
        </authorList>
    </citation>
    <scope>NUCLEOTIDE SEQUENCE</scope>
    <source>
        <strain evidence="3">CBHHK200</strain>
    </source>
</reference>
<dbReference type="Proteomes" id="UP001218188">
    <property type="component" value="Unassembled WGS sequence"/>
</dbReference>
<feature type="compositionally biased region" description="Polar residues" evidence="2">
    <location>
        <begin position="119"/>
        <end position="130"/>
    </location>
</feature>
<accession>A0AAD6T4Z9</accession>
<evidence type="ECO:0000256" key="2">
    <source>
        <dbReference type="SAM" id="MobiDB-lite"/>
    </source>
</evidence>
<evidence type="ECO:0000313" key="3">
    <source>
        <dbReference type="EMBL" id="KAJ7039889.1"/>
    </source>
</evidence>